<name>A0A0V1IQN4_TRIPS</name>
<evidence type="ECO:0000313" key="1">
    <source>
        <dbReference type="EMBL" id="KRZ25106.1"/>
    </source>
</evidence>
<sequence length="56" mass="6868">LLVFLFQLVPSFCKKDEKQPLQYRFLNNYLERMAKYFSTFQNPLSSNRRTLRARLH</sequence>
<accession>A0A0V1IQN4</accession>
<comment type="caution">
    <text evidence="1">The sequence shown here is derived from an EMBL/GenBank/DDBJ whole genome shotgun (WGS) entry which is preliminary data.</text>
</comment>
<dbReference type="Proteomes" id="UP000054805">
    <property type="component" value="Unassembled WGS sequence"/>
</dbReference>
<feature type="non-terminal residue" evidence="1">
    <location>
        <position position="1"/>
    </location>
</feature>
<dbReference type="EMBL" id="JYDS01000108">
    <property type="protein sequence ID" value="KRZ25106.1"/>
    <property type="molecule type" value="Genomic_DNA"/>
</dbReference>
<reference evidence="1 2" key="1">
    <citation type="submission" date="2015-01" db="EMBL/GenBank/DDBJ databases">
        <title>Evolution of Trichinella species and genotypes.</title>
        <authorList>
            <person name="Korhonen P.K."/>
            <person name="Edoardo P."/>
            <person name="Giuseppe L.R."/>
            <person name="Gasser R.B."/>
        </authorList>
    </citation>
    <scope>NUCLEOTIDE SEQUENCE [LARGE SCALE GENOMIC DNA]</scope>
    <source>
        <strain evidence="1">ISS588</strain>
    </source>
</reference>
<dbReference type="AlphaFoldDB" id="A0A0V1IQN4"/>
<organism evidence="1 2">
    <name type="scientific">Trichinella pseudospiralis</name>
    <name type="common">Parasitic roundworm</name>
    <dbReference type="NCBI Taxonomy" id="6337"/>
    <lineage>
        <taxon>Eukaryota</taxon>
        <taxon>Metazoa</taxon>
        <taxon>Ecdysozoa</taxon>
        <taxon>Nematoda</taxon>
        <taxon>Enoplea</taxon>
        <taxon>Dorylaimia</taxon>
        <taxon>Trichinellida</taxon>
        <taxon>Trichinellidae</taxon>
        <taxon>Trichinella</taxon>
    </lineage>
</organism>
<evidence type="ECO:0000313" key="2">
    <source>
        <dbReference type="Proteomes" id="UP000054805"/>
    </source>
</evidence>
<keyword evidence="2" id="KW-1185">Reference proteome</keyword>
<protein>
    <submittedName>
        <fullName evidence="1">Uncharacterized protein</fullName>
    </submittedName>
</protein>
<proteinExistence type="predicted"/>
<gene>
    <name evidence="1" type="ORF">T4B_7029</name>
</gene>